<evidence type="ECO:0008006" key="4">
    <source>
        <dbReference type="Google" id="ProtNLM"/>
    </source>
</evidence>
<evidence type="ECO:0000256" key="1">
    <source>
        <dbReference type="SAM" id="Phobius"/>
    </source>
</evidence>
<name>A0ABM5N640_EMTOG</name>
<evidence type="ECO:0000313" key="2">
    <source>
        <dbReference type="EMBL" id="AFK04929.1"/>
    </source>
</evidence>
<dbReference type="RefSeq" id="WP_015030617.1">
    <property type="nucleotide sequence ID" value="NC_018748.1"/>
</dbReference>
<proteinExistence type="predicted"/>
<sequence>MKQQKAIAITILLVFLLNIPIISLLNKPLFVFGIPLVYVYVFSIWAFAIIVIAWIAESKNIEDTSEHE</sequence>
<gene>
    <name evidence="2" type="ordered locus">Emtol_3803</name>
</gene>
<accession>A0ABM5N640</accession>
<evidence type="ECO:0000313" key="3">
    <source>
        <dbReference type="Proteomes" id="UP000002875"/>
    </source>
</evidence>
<dbReference type="EMBL" id="CP002961">
    <property type="protein sequence ID" value="AFK04929.1"/>
    <property type="molecule type" value="Genomic_DNA"/>
</dbReference>
<reference evidence="2 3" key="1">
    <citation type="submission" date="2011-07" db="EMBL/GenBank/DDBJ databases">
        <title>The complete genome of chromosome of Emticicia oligotrophica DSM 17448.</title>
        <authorList>
            <consortium name="US DOE Joint Genome Institute (JGI-PGF)"/>
            <person name="Lucas S."/>
            <person name="Han J."/>
            <person name="Lapidus A."/>
            <person name="Bruce D."/>
            <person name="Goodwin L."/>
            <person name="Pitluck S."/>
            <person name="Peters L."/>
            <person name="Kyrpides N."/>
            <person name="Mavromatis K."/>
            <person name="Ivanova N."/>
            <person name="Ovchinnikova G."/>
            <person name="Teshima H."/>
            <person name="Detter J.C."/>
            <person name="Tapia R."/>
            <person name="Han C."/>
            <person name="Land M."/>
            <person name="Hauser L."/>
            <person name="Markowitz V."/>
            <person name="Cheng J.-F."/>
            <person name="Hugenholtz P."/>
            <person name="Woyke T."/>
            <person name="Wu D."/>
            <person name="Tindall B."/>
            <person name="Pomrenke H."/>
            <person name="Brambilla E."/>
            <person name="Klenk H.-P."/>
            <person name="Eisen J.A."/>
        </authorList>
    </citation>
    <scope>NUCLEOTIDE SEQUENCE [LARGE SCALE GENOMIC DNA]</scope>
    <source>
        <strain evidence="2 3">DSM 17448</strain>
    </source>
</reference>
<feature type="transmembrane region" description="Helical" evidence="1">
    <location>
        <begin position="7"/>
        <end position="25"/>
    </location>
</feature>
<keyword evidence="1" id="KW-0472">Membrane</keyword>
<keyword evidence="1" id="KW-1133">Transmembrane helix</keyword>
<keyword evidence="3" id="KW-1185">Reference proteome</keyword>
<dbReference type="Proteomes" id="UP000002875">
    <property type="component" value="Chromosome"/>
</dbReference>
<feature type="transmembrane region" description="Helical" evidence="1">
    <location>
        <begin position="37"/>
        <end position="56"/>
    </location>
</feature>
<organism evidence="2 3">
    <name type="scientific">Emticicia oligotrophica (strain DSM 17448 / CIP 109782 / MTCC 6937 / GPTSA100-15)</name>
    <dbReference type="NCBI Taxonomy" id="929562"/>
    <lineage>
        <taxon>Bacteria</taxon>
        <taxon>Pseudomonadati</taxon>
        <taxon>Bacteroidota</taxon>
        <taxon>Cytophagia</taxon>
        <taxon>Cytophagales</taxon>
        <taxon>Leadbetterellaceae</taxon>
        <taxon>Emticicia</taxon>
    </lineage>
</organism>
<protein>
    <recommendedName>
        <fullName evidence="4">DUF3311 domain-containing protein</fullName>
    </recommendedName>
</protein>
<keyword evidence="1" id="KW-0812">Transmembrane</keyword>